<evidence type="ECO:0000256" key="2">
    <source>
        <dbReference type="ARBA" id="ARBA00022475"/>
    </source>
</evidence>
<dbReference type="InterPro" id="IPR051679">
    <property type="entry name" value="DASS-Related_Transporters"/>
</dbReference>
<dbReference type="Proteomes" id="UP000642571">
    <property type="component" value="Unassembled WGS sequence"/>
</dbReference>
<keyword evidence="5 6" id="KW-0472">Membrane</keyword>
<evidence type="ECO:0008006" key="9">
    <source>
        <dbReference type="Google" id="ProtNLM"/>
    </source>
</evidence>
<organism evidence="7 8">
    <name type="scientific">Pontibacillus salipaludis</name>
    <dbReference type="NCBI Taxonomy" id="1697394"/>
    <lineage>
        <taxon>Bacteria</taxon>
        <taxon>Bacillati</taxon>
        <taxon>Bacillota</taxon>
        <taxon>Bacilli</taxon>
        <taxon>Bacillales</taxon>
        <taxon>Bacillaceae</taxon>
        <taxon>Pontibacillus</taxon>
    </lineage>
</organism>
<evidence type="ECO:0000256" key="3">
    <source>
        <dbReference type="ARBA" id="ARBA00022692"/>
    </source>
</evidence>
<feature type="transmembrane region" description="Helical" evidence="6">
    <location>
        <begin position="327"/>
        <end position="345"/>
    </location>
</feature>
<protein>
    <recommendedName>
        <fullName evidence="9">Ion transporter superfamily protein YfcC</fullName>
    </recommendedName>
</protein>
<dbReference type="RefSeq" id="WP_229721278.1">
    <property type="nucleotide sequence ID" value="NZ_BMIN01000018.1"/>
</dbReference>
<gene>
    <name evidence="7" type="primary">ycgA</name>
    <name evidence="7" type="ORF">GCM10011389_33760</name>
</gene>
<evidence type="ECO:0000313" key="7">
    <source>
        <dbReference type="EMBL" id="GGD23289.1"/>
    </source>
</evidence>
<comment type="caution">
    <text evidence="7">The sequence shown here is derived from an EMBL/GenBank/DDBJ whole genome shotgun (WGS) entry which is preliminary data.</text>
</comment>
<feature type="transmembrane region" description="Helical" evidence="6">
    <location>
        <begin position="294"/>
        <end position="315"/>
    </location>
</feature>
<feature type="transmembrane region" description="Helical" evidence="6">
    <location>
        <begin position="213"/>
        <end position="232"/>
    </location>
</feature>
<feature type="transmembrane region" description="Helical" evidence="6">
    <location>
        <begin position="453"/>
        <end position="475"/>
    </location>
</feature>
<keyword evidence="3 6" id="KW-0812">Transmembrane</keyword>
<dbReference type="EMBL" id="BMIN01000018">
    <property type="protein sequence ID" value="GGD23289.1"/>
    <property type="molecule type" value="Genomic_DNA"/>
</dbReference>
<comment type="subcellular location">
    <subcellularLocation>
        <location evidence="1">Cell membrane</location>
        <topology evidence="1">Multi-pass membrane protein</topology>
    </subcellularLocation>
</comment>
<reference evidence="8" key="1">
    <citation type="journal article" date="2019" name="Int. J. Syst. Evol. Microbiol.">
        <title>The Global Catalogue of Microorganisms (GCM) 10K type strain sequencing project: providing services to taxonomists for standard genome sequencing and annotation.</title>
        <authorList>
            <consortium name="The Broad Institute Genomics Platform"/>
            <consortium name="The Broad Institute Genome Sequencing Center for Infectious Disease"/>
            <person name="Wu L."/>
            <person name="Ma J."/>
        </authorList>
    </citation>
    <scope>NUCLEOTIDE SEQUENCE [LARGE SCALE GENOMIC DNA]</scope>
    <source>
        <strain evidence="8">CGMCC 1.15353</strain>
    </source>
</reference>
<dbReference type="InterPro" id="IPR018385">
    <property type="entry name" value="C4_dicarb_anaerob_car-like"/>
</dbReference>
<name>A0ABQ1QDT2_9BACI</name>
<feature type="transmembrane region" description="Helical" evidence="6">
    <location>
        <begin position="269"/>
        <end position="288"/>
    </location>
</feature>
<dbReference type="Pfam" id="PF03606">
    <property type="entry name" value="DcuC"/>
    <property type="match status" value="1"/>
</dbReference>
<proteinExistence type="predicted"/>
<dbReference type="PANTHER" id="PTHR43652:SF6">
    <property type="entry name" value="ARGININE REPRESSOR"/>
    <property type="match status" value="1"/>
</dbReference>
<evidence type="ECO:0000256" key="6">
    <source>
        <dbReference type="SAM" id="Phobius"/>
    </source>
</evidence>
<feature type="transmembrane region" description="Helical" evidence="6">
    <location>
        <begin position="173"/>
        <end position="193"/>
    </location>
</feature>
<keyword evidence="8" id="KW-1185">Reference proteome</keyword>
<keyword evidence="2" id="KW-1003">Cell membrane</keyword>
<evidence type="ECO:0000256" key="5">
    <source>
        <dbReference type="ARBA" id="ARBA00023136"/>
    </source>
</evidence>
<accession>A0ABQ1QDT2</accession>
<feature type="transmembrane region" description="Helical" evidence="6">
    <location>
        <begin position="365"/>
        <end position="385"/>
    </location>
</feature>
<dbReference type="PANTHER" id="PTHR43652">
    <property type="entry name" value="BASIC AMINO ACID ANTIPORTER YFCC-RELATED"/>
    <property type="match status" value="1"/>
</dbReference>
<evidence type="ECO:0000256" key="1">
    <source>
        <dbReference type="ARBA" id="ARBA00004651"/>
    </source>
</evidence>
<evidence type="ECO:0000313" key="8">
    <source>
        <dbReference type="Proteomes" id="UP000642571"/>
    </source>
</evidence>
<feature type="transmembrane region" description="Helical" evidence="6">
    <location>
        <begin position="132"/>
        <end position="161"/>
    </location>
</feature>
<feature type="transmembrane region" description="Helical" evidence="6">
    <location>
        <begin position="30"/>
        <end position="48"/>
    </location>
</feature>
<evidence type="ECO:0000256" key="4">
    <source>
        <dbReference type="ARBA" id="ARBA00022989"/>
    </source>
</evidence>
<feature type="transmembrane region" description="Helical" evidence="6">
    <location>
        <begin position="89"/>
        <end position="107"/>
    </location>
</feature>
<keyword evidence="4 6" id="KW-1133">Transmembrane helix</keyword>
<sequence length="478" mass="51330">MWKDVECMSSPEQALQTQTEKNRKWEMPDTYVILFAVLLLASIATYLVPSGSFERETIDGVERVIPGTYSEVDGNPAGFMDIFLALQEGMVQSGGLIFLVLFAGGAFEVIERSGAVKGGIIRAVNKTRGKEFWLIAIVSTLFALGGAVGAVANSVIPFVAIGVMIARALKLDAIVAVSITFGATFAGFNVGFLNPYTVGIAQSIADIPLFSGMLLRIIAFVFIVGATILYTWRYTKKLLDDPSKSLVGILNDEEAEEDLKAPFTARHKWILLFVGAALLFFIFATIQFKWTINHMAAFFIIIGIVAGIIAGMNYNKVALTFLEGCQKLVYGALIIGVARAILIVMEDASILDTAVNALSVPLEGLTPVLSALGMFVANGILNFLVPSGSGQAMISMPILSPLADMVGITRQVAVQAYQFGDGFTNSIFPTSGPLMASLAVAGVPWIKWAKWMLPLLVVWAVLAVIMLTVGVLINWGPV</sequence>